<dbReference type="Gene3D" id="3.40.50.150">
    <property type="entry name" value="Vaccinia Virus protein VP39"/>
    <property type="match status" value="1"/>
</dbReference>
<accession>A0AAV3ZL26</accession>
<dbReference type="EMBL" id="BLXT01002485">
    <property type="protein sequence ID" value="GFN95259.1"/>
    <property type="molecule type" value="Genomic_DNA"/>
</dbReference>
<name>A0AAV3ZL26_9GAST</name>
<evidence type="ECO:0000256" key="1">
    <source>
        <dbReference type="SAM" id="MobiDB-lite"/>
    </source>
</evidence>
<dbReference type="Proteomes" id="UP000735302">
    <property type="component" value="Unassembled WGS sequence"/>
</dbReference>
<dbReference type="NCBIfam" id="TIGR01444">
    <property type="entry name" value="fkbM_fam"/>
    <property type="match status" value="1"/>
</dbReference>
<organism evidence="3 4">
    <name type="scientific">Plakobranchus ocellatus</name>
    <dbReference type="NCBI Taxonomy" id="259542"/>
    <lineage>
        <taxon>Eukaryota</taxon>
        <taxon>Metazoa</taxon>
        <taxon>Spiralia</taxon>
        <taxon>Lophotrochozoa</taxon>
        <taxon>Mollusca</taxon>
        <taxon>Gastropoda</taxon>
        <taxon>Heterobranchia</taxon>
        <taxon>Euthyneura</taxon>
        <taxon>Panpulmonata</taxon>
        <taxon>Sacoglossa</taxon>
        <taxon>Placobranchoidea</taxon>
        <taxon>Plakobranchidae</taxon>
        <taxon>Plakobranchus</taxon>
    </lineage>
</organism>
<reference evidence="3 4" key="1">
    <citation type="journal article" date="2021" name="Elife">
        <title>Chloroplast acquisition without the gene transfer in kleptoplastic sea slugs, Plakobranchus ocellatus.</title>
        <authorList>
            <person name="Maeda T."/>
            <person name="Takahashi S."/>
            <person name="Yoshida T."/>
            <person name="Shimamura S."/>
            <person name="Takaki Y."/>
            <person name="Nagai Y."/>
            <person name="Toyoda A."/>
            <person name="Suzuki Y."/>
            <person name="Arimoto A."/>
            <person name="Ishii H."/>
            <person name="Satoh N."/>
            <person name="Nishiyama T."/>
            <person name="Hasebe M."/>
            <person name="Maruyama T."/>
            <person name="Minagawa J."/>
            <person name="Obokata J."/>
            <person name="Shigenobu S."/>
        </authorList>
    </citation>
    <scope>NUCLEOTIDE SEQUENCE [LARGE SCALE GENOMIC DNA]</scope>
</reference>
<dbReference type="PANTHER" id="PTHR34203:SF15">
    <property type="entry name" value="SLL1173 PROTEIN"/>
    <property type="match status" value="1"/>
</dbReference>
<feature type="region of interest" description="Disordered" evidence="1">
    <location>
        <begin position="238"/>
        <end position="262"/>
    </location>
</feature>
<dbReference type="Pfam" id="PF05050">
    <property type="entry name" value="Methyltransf_21"/>
    <property type="match status" value="1"/>
</dbReference>
<comment type="caution">
    <text evidence="3">The sequence shown here is derived from an EMBL/GenBank/DDBJ whole genome shotgun (WGS) entry which is preliminary data.</text>
</comment>
<proteinExistence type="predicted"/>
<dbReference type="InterPro" id="IPR006342">
    <property type="entry name" value="FkbM_mtfrase"/>
</dbReference>
<feature type="compositionally biased region" description="Polar residues" evidence="1">
    <location>
        <begin position="238"/>
        <end position="258"/>
    </location>
</feature>
<evidence type="ECO:0000313" key="4">
    <source>
        <dbReference type="Proteomes" id="UP000735302"/>
    </source>
</evidence>
<feature type="domain" description="Methyltransferase FkbM" evidence="2">
    <location>
        <begin position="371"/>
        <end position="516"/>
    </location>
</feature>
<dbReference type="InterPro" id="IPR052514">
    <property type="entry name" value="SAM-dependent_MTase"/>
</dbReference>
<dbReference type="SUPFAM" id="SSF53335">
    <property type="entry name" value="S-adenosyl-L-methionine-dependent methyltransferases"/>
    <property type="match status" value="1"/>
</dbReference>
<evidence type="ECO:0000313" key="3">
    <source>
        <dbReference type="EMBL" id="GFN95259.1"/>
    </source>
</evidence>
<gene>
    <name evidence="3" type="ORF">PoB_002176500</name>
</gene>
<sequence>MIPRTKVKVLVILSGVLVCAYLMLSSFSGQRVTQQLDPQIGGHSQSNARENVRSIQHAPSKQHVGNAVNQQARPEAAIQVGNQAGIRAGSQLGNQAGAPQVRYQGQPVVSGHQPLAMPGQQGLILQQGVPQQQLILNPVAPRQAALKHHQGFNHQSNIFQSQPNQQGVVQMQGFPQQIVAANQGIPQQENAAFQGISQDFGANQIVYQQGNEKNQEVFIPQDVVSNQRNALDHETVQQGELPNQRNSKQEAASNPQPTEQKEEPDIAVLIARQLGLHPDVKVVPSYVASGVKMPQVECVPLPKSPRNGVKICIYPTKEDRWVSGSLKKNKLWEENLVLSMQKTLQADPSMMLLDLGCNLGMYALFAAAMNRSVVAVEMLPANIRMIQKSLQLSGLSGSVLLVNNALYRDHRTLETKFMLSNIGGSRLNTSKVYENIDSRLPAVSVQTICLDDLAPLVKDKTVFMKMDIENSEHHALACAHNFFTDVHVKVVQIEWLHRTQEEATLISDFMTQHGYVPTKSSLSYKPIDLGSYNKSQDIFFLKKSSLNFS</sequence>
<dbReference type="PANTHER" id="PTHR34203">
    <property type="entry name" value="METHYLTRANSFERASE, FKBM FAMILY PROTEIN"/>
    <property type="match status" value="1"/>
</dbReference>
<protein>
    <recommendedName>
        <fullName evidence="2">Methyltransferase FkbM domain-containing protein</fullName>
    </recommendedName>
</protein>
<evidence type="ECO:0000259" key="2">
    <source>
        <dbReference type="Pfam" id="PF05050"/>
    </source>
</evidence>
<dbReference type="AlphaFoldDB" id="A0AAV3ZL26"/>
<dbReference type="InterPro" id="IPR029063">
    <property type="entry name" value="SAM-dependent_MTases_sf"/>
</dbReference>
<keyword evidence="4" id="KW-1185">Reference proteome</keyword>